<evidence type="ECO:0000256" key="1">
    <source>
        <dbReference type="SAM" id="Phobius"/>
    </source>
</evidence>
<evidence type="ECO:0000313" key="4">
    <source>
        <dbReference type="Proteomes" id="UP000010121"/>
    </source>
</evidence>
<dbReference type="OrthoDB" id="784276at2"/>
<dbReference type="RefSeq" id="WP_008029487.1">
    <property type="nucleotide sequence ID" value="NZ_ACYY01000007.1"/>
</dbReference>
<dbReference type="AlphaFoldDB" id="C8S048"/>
<protein>
    <submittedName>
        <fullName evidence="3">Fatty acid desaturase</fullName>
    </submittedName>
</protein>
<comment type="caution">
    <text evidence="3">The sequence shown here is derived from an EMBL/GenBank/DDBJ whole genome shotgun (WGS) entry which is preliminary data.</text>
</comment>
<dbReference type="eggNOG" id="COG3239">
    <property type="taxonomic scope" value="Bacteria"/>
</dbReference>
<keyword evidence="1" id="KW-1133">Transmembrane helix</keyword>
<keyword evidence="1" id="KW-0812">Transmembrane</keyword>
<dbReference type="STRING" id="371731.Rsw2DRAFT_1426"/>
<feature type="transmembrane region" description="Helical" evidence="1">
    <location>
        <begin position="66"/>
        <end position="85"/>
    </location>
</feature>
<dbReference type="Proteomes" id="UP000010121">
    <property type="component" value="Unassembled WGS sequence"/>
</dbReference>
<evidence type="ECO:0000313" key="3">
    <source>
        <dbReference type="EMBL" id="EEW25657.1"/>
    </source>
</evidence>
<organism evidence="3 4">
    <name type="scientific">Rhodobacter ferrooxidans</name>
    <dbReference type="NCBI Taxonomy" id="371731"/>
    <lineage>
        <taxon>Bacteria</taxon>
        <taxon>Pseudomonadati</taxon>
        <taxon>Pseudomonadota</taxon>
        <taxon>Alphaproteobacteria</taxon>
        <taxon>Rhodobacterales</taxon>
        <taxon>Rhodobacter group</taxon>
        <taxon>Rhodobacter</taxon>
    </lineage>
</organism>
<evidence type="ECO:0000259" key="2">
    <source>
        <dbReference type="Pfam" id="PF00487"/>
    </source>
</evidence>
<keyword evidence="1" id="KW-0472">Membrane</keyword>
<name>C8S048_9RHOB</name>
<keyword evidence="4" id="KW-1185">Reference proteome</keyword>
<feature type="transmembrane region" description="Helical" evidence="1">
    <location>
        <begin position="12"/>
        <end position="30"/>
    </location>
</feature>
<dbReference type="EMBL" id="ACYY01000007">
    <property type="protein sequence ID" value="EEW25657.1"/>
    <property type="molecule type" value="Genomic_DNA"/>
</dbReference>
<dbReference type="InterPro" id="IPR005804">
    <property type="entry name" value="FA_desaturase_dom"/>
</dbReference>
<proteinExistence type="predicted"/>
<dbReference type="GO" id="GO:0006629">
    <property type="term" value="P:lipid metabolic process"/>
    <property type="evidence" value="ECO:0007669"/>
    <property type="project" value="InterPro"/>
</dbReference>
<dbReference type="Pfam" id="PF00487">
    <property type="entry name" value="FA_desaturase"/>
    <property type="match status" value="1"/>
</dbReference>
<feature type="domain" description="Fatty acid desaturase" evidence="2">
    <location>
        <begin position="36"/>
        <end position="273"/>
    </location>
</feature>
<sequence>MSARAPVFETKTLGLLAATYALWIFGTTWGTQLSPLLGIILTGIAIAQFCSLQHEALHGHPFANRALNAALVFPGLTLTVPYGRFRDTHLAHHHDPILTDPYDDPESNYLDPAVWDRLHPAAKLLLRLNNTLLGRITLGPLLGNALWLKAELALIRKGDRAVIRDWLLHLAGVALVVWWIIPAAMSGWGYLAAAWIGHALLKIRTFLEHRAHALPRARTVIIEDRGPLALLFLNNNLHVVHHMHPTVPWYDLPGLYAANTQHYQRHNDGYRYRSYAEIFARYLLRAKDPVPHPLYPRS</sequence>
<reference evidence="3 4" key="1">
    <citation type="submission" date="2009-08" db="EMBL/GenBank/DDBJ databases">
        <title>The draft genome of Rhodobacter sp. SW2.</title>
        <authorList>
            <consortium name="US DOE Joint Genome Institute (JGI-PGF)"/>
            <person name="Lucas S."/>
            <person name="Copeland A."/>
            <person name="Lapidus A."/>
            <person name="Glavina del Rio T."/>
            <person name="Tice H."/>
            <person name="Bruce D."/>
            <person name="Goodwin L."/>
            <person name="Pitluck S."/>
            <person name="Larimer F."/>
            <person name="Land M.L."/>
            <person name="Hauser L."/>
            <person name="Emerson D."/>
        </authorList>
    </citation>
    <scope>NUCLEOTIDE SEQUENCE [LARGE SCALE GENOMIC DNA]</scope>
    <source>
        <strain evidence="3 4">SW2</strain>
    </source>
</reference>
<feature type="transmembrane region" description="Helical" evidence="1">
    <location>
        <begin position="162"/>
        <end position="181"/>
    </location>
</feature>
<gene>
    <name evidence="3" type="ORF">Rsw2DRAFT_1426</name>
</gene>
<accession>C8S048</accession>